<comment type="catalytic activity">
    <reaction evidence="1">
        <text>ATP + protein L-histidine = ADP + protein N-phospho-L-histidine.</text>
        <dbReference type="EC" id="2.7.13.3"/>
    </reaction>
</comment>
<protein>
    <recommendedName>
        <fullName evidence="3">histidine kinase</fullName>
        <ecNumber evidence="3">2.7.13.3</ecNumber>
    </recommendedName>
</protein>
<dbReference type="InterPro" id="IPR004358">
    <property type="entry name" value="Sig_transdc_His_kin-like_C"/>
</dbReference>
<dbReference type="EMBL" id="JALHLF010000024">
    <property type="protein sequence ID" value="MCJ2182756.1"/>
    <property type="molecule type" value="Genomic_DNA"/>
</dbReference>
<gene>
    <name evidence="12" type="ORF">MTR62_08635</name>
</gene>
<dbReference type="InterPro" id="IPR003661">
    <property type="entry name" value="HisK_dim/P_dom"/>
</dbReference>
<keyword evidence="6 10" id="KW-0812">Transmembrane</keyword>
<dbReference type="RefSeq" id="WP_244019051.1">
    <property type="nucleotide sequence ID" value="NZ_JALHLF010000024.1"/>
</dbReference>
<dbReference type="InterPro" id="IPR036097">
    <property type="entry name" value="HisK_dim/P_sf"/>
</dbReference>
<reference evidence="12" key="1">
    <citation type="submission" date="2022-03" db="EMBL/GenBank/DDBJ databases">
        <title>Identification of a novel bacterium isolated from mangrove sediments.</title>
        <authorList>
            <person name="Pan X."/>
        </authorList>
    </citation>
    <scope>NUCLEOTIDE SEQUENCE</scope>
    <source>
        <strain evidence="12">B1949</strain>
    </source>
</reference>
<evidence type="ECO:0000256" key="6">
    <source>
        <dbReference type="ARBA" id="ARBA00022692"/>
    </source>
</evidence>
<keyword evidence="5" id="KW-0808">Transferase</keyword>
<dbReference type="InterPro" id="IPR003594">
    <property type="entry name" value="HATPase_dom"/>
</dbReference>
<dbReference type="PANTHER" id="PTHR45436:SF5">
    <property type="entry name" value="SENSOR HISTIDINE KINASE TRCS"/>
    <property type="match status" value="1"/>
</dbReference>
<dbReference type="InterPro" id="IPR013727">
    <property type="entry name" value="2CSK_N"/>
</dbReference>
<name>A0ABT0BCH2_9SPHN</name>
<evidence type="ECO:0000256" key="10">
    <source>
        <dbReference type="SAM" id="Phobius"/>
    </source>
</evidence>
<dbReference type="SMART" id="SM00388">
    <property type="entry name" value="HisKA"/>
    <property type="match status" value="1"/>
</dbReference>
<feature type="transmembrane region" description="Helical" evidence="10">
    <location>
        <begin position="191"/>
        <end position="214"/>
    </location>
</feature>
<evidence type="ECO:0000256" key="9">
    <source>
        <dbReference type="ARBA" id="ARBA00023136"/>
    </source>
</evidence>
<dbReference type="PROSITE" id="PS50109">
    <property type="entry name" value="HIS_KIN"/>
    <property type="match status" value="1"/>
</dbReference>
<dbReference type="GO" id="GO:0016301">
    <property type="term" value="F:kinase activity"/>
    <property type="evidence" value="ECO:0007669"/>
    <property type="project" value="UniProtKB-KW"/>
</dbReference>
<keyword evidence="8 10" id="KW-1133">Transmembrane helix</keyword>
<dbReference type="CDD" id="cd00075">
    <property type="entry name" value="HATPase"/>
    <property type="match status" value="1"/>
</dbReference>
<proteinExistence type="predicted"/>
<dbReference type="PANTHER" id="PTHR45436">
    <property type="entry name" value="SENSOR HISTIDINE KINASE YKOH"/>
    <property type="match status" value="1"/>
</dbReference>
<evidence type="ECO:0000259" key="11">
    <source>
        <dbReference type="PROSITE" id="PS50109"/>
    </source>
</evidence>
<dbReference type="Gene3D" id="3.30.565.10">
    <property type="entry name" value="Histidine kinase-like ATPase, C-terminal domain"/>
    <property type="match status" value="1"/>
</dbReference>
<dbReference type="Pfam" id="PF02518">
    <property type="entry name" value="HATPase_c"/>
    <property type="match status" value="1"/>
</dbReference>
<dbReference type="Pfam" id="PF08521">
    <property type="entry name" value="2CSK_N"/>
    <property type="match status" value="1"/>
</dbReference>
<evidence type="ECO:0000256" key="3">
    <source>
        <dbReference type="ARBA" id="ARBA00012438"/>
    </source>
</evidence>
<keyword evidence="13" id="KW-1185">Reference proteome</keyword>
<evidence type="ECO:0000256" key="4">
    <source>
        <dbReference type="ARBA" id="ARBA00022553"/>
    </source>
</evidence>
<dbReference type="Proteomes" id="UP001162881">
    <property type="component" value="Unassembled WGS sequence"/>
</dbReference>
<evidence type="ECO:0000256" key="5">
    <source>
        <dbReference type="ARBA" id="ARBA00022679"/>
    </source>
</evidence>
<dbReference type="Gene3D" id="1.10.287.130">
    <property type="match status" value="1"/>
</dbReference>
<evidence type="ECO:0000256" key="8">
    <source>
        <dbReference type="ARBA" id="ARBA00022989"/>
    </source>
</evidence>
<dbReference type="InterPro" id="IPR005467">
    <property type="entry name" value="His_kinase_dom"/>
</dbReference>
<dbReference type="SUPFAM" id="SSF47384">
    <property type="entry name" value="Homodimeric domain of signal transducing histidine kinase"/>
    <property type="match status" value="1"/>
</dbReference>
<dbReference type="SMART" id="SM00387">
    <property type="entry name" value="HATPase_c"/>
    <property type="match status" value="1"/>
</dbReference>
<evidence type="ECO:0000313" key="13">
    <source>
        <dbReference type="Proteomes" id="UP001162881"/>
    </source>
</evidence>
<evidence type="ECO:0000313" key="12">
    <source>
        <dbReference type="EMBL" id="MCJ2182756.1"/>
    </source>
</evidence>
<keyword evidence="7 12" id="KW-0418">Kinase</keyword>
<evidence type="ECO:0000256" key="2">
    <source>
        <dbReference type="ARBA" id="ARBA00004370"/>
    </source>
</evidence>
<accession>A0ABT0BCH2</accession>
<dbReference type="EC" id="2.7.13.3" evidence="3"/>
<dbReference type="Pfam" id="PF00512">
    <property type="entry name" value="HisKA"/>
    <property type="match status" value="1"/>
</dbReference>
<comment type="subcellular location">
    <subcellularLocation>
        <location evidence="2">Membrane</location>
    </subcellularLocation>
</comment>
<dbReference type="InterPro" id="IPR050428">
    <property type="entry name" value="TCS_sensor_his_kinase"/>
</dbReference>
<sequence length="516" mass="56249">MRSLRARLTAAVMMPLLALAITFGTITCWMIHRTISNTADLILVGSATTISRAFAADDTVRASLVPLAINLLRSRSTPHPIYSVFDGKTLLSGRAALAPPADYLADPSSRRPRHEPASFPRSYRDPVLVNGYVNPADSIGVIQPVYLREATLDGRPVRIATEIRLLRRLDRPVVVQAADFLDDRWAYEQTYFLRVAGAGVLIGMIGVLLFYGAITWGLGPFASLTAQIHDARRHPRPNVRVALAPADPLEARLLANAFNDLMARTERATESLRQFTSNASHQLRTPLAIVRVHADVLSRYDPSSPQGATALADIVTAVDSLERLLAQLIALARMDEQAGPDQTLRTFDLVETAADTVATRVTHPDAARMDIGFEPQSSAICASGDALLANEVIANLLDNAIRYNRPDGTVTVRVLMREDHPVVEVEDDGPGIALADRERVWERFYRAPGPDAPSGSGLGLPIVRALCERMGAAIRLEEGEAGRGVRAVIDFLPANTLRRPPVTSPYLHDFDDMTAC</sequence>
<dbReference type="SUPFAM" id="SSF55874">
    <property type="entry name" value="ATPase domain of HSP90 chaperone/DNA topoisomerase II/histidine kinase"/>
    <property type="match status" value="1"/>
</dbReference>
<evidence type="ECO:0000256" key="1">
    <source>
        <dbReference type="ARBA" id="ARBA00000085"/>
    </source>
</evidence>
<keyword evidence="4" id="KW-0597">Phosphoprotein</keyword>
<feature type="domain" description="Histidine kinase" evidence="11">
    <location>
        <begin position="278"/>
        <end position="495"/>
    </location>
</feature>
<evidence type="ECO:0000256" key="7">
    <source>
        <dbReference type="ARBA" id="ARBA00022777"/>
    </source>
</evidence>
<organism evidence="12 13">
    <name type="scientific">Novosphingobium organovorum</name>
    <dbReference type="NCBI Taxonomy" id="2930092"/>
    <lineage>
        <taxon>Bacteria</taxon>
        <taxon>Pseudomonadati</taxon>
        <taxon>Pseudomonadota</taxon>
        <taxon>Alphaproteobacteria</taxon>
        <taxon>Sphingomonadales</taxon>
        <taxon>Sphingomonadaceae</taxon>
        <taxon>Novosphingobium</taxon>
    </lineage>
</organism>
<comment type="caution">
    <text evidence="12">The sequence shown here is derived from an EMBL/GenBank/DDBJ whole genome shotgun (WGS) entry which is preliminary data.</text>
</comment>
<dbReference type="InterPro" id="IPR036890">
    <property type="entry name" value="HATPase_C_sf"/>
</dbReference>
<dbReference type="CDD" id="cd00082">
    <property type="entry name" value="HisKA"/>
    <property type="match status" value="1"/>
</dbReference>
<keyword evidence="9 10" id="KW-0472">Membrane</keyword>
<dbReference type="PRINTS" id="PR00344">
    <property type="entry name" value="BCTRLSENSOR"/>
</dbReference>